<protein>
    <recommendedName>
        <fullName evidence="2">histidine kinase</fullName>
        <ecNumber evidence="2">2.7.13.3</ecNumber>
    </recommendedName>
</protein>
<feature type="transmembrane region" description="Helical" evidence="9">
    <location>
        <begin position="413"/>
        <end position="432"/>
    </location>
</feature>
<gene>
    <name evidence="11" type="ordered locus">KQS_11150</name>
</gene>
<keyword evidence="7" id="KW-0067">ATP-binding</keyword>
<comment type="catalytic activity">
    <reaction evidence="1">
        <text>ATP + protein L-histidine = ADP + protein N-phospho-L-histidine.</text>
        <dbReference type="EC" id="2.7.13.3"/>
    </reaction>
</comment>
<dbReference type="PROSITE" id="PS51257">
    <property type="entry name" value="PROKAR_LIPOPROTEIN"/>
    <property type="match status" value="1"/>
</dbReference>
<keyword evidence="9" id="KW-0472">Membrane</keyword>
<evidence type="ECO:0000256" key="5">
    <source>
        <dbReference type="ARBA" id="ARBA00022741"/>
    </source>
</evidence>
<evidence type="ECO:0000313" key="12">
    <source>
        <dbReference type="Proteomes" id="UP000007599"/>
    </source>
</evidence>
<dbReference type="InterPro" id="IPR011712">
    <property type="entry name" value="Sig_transdc_His_kin_sub3_dim/P"/>
</dbReference>
<keyword evidence="4 11" id="KW-0808">Transferase</keyword>
<dbReference type="eggNOG" id="COG0457">
    <property type="taxonomic scope" value="Bacteria"/>
</dbReference>
<accession>H8XPT6</accession>
<dbReference type="OrthoDB" id="977000at2"/>
<keyword evidence="9" id="KW-0812">Transmembrane</keyword>
<evidence type="ECO:0000259" key="10">
    <source>
        <dbReference type="PROSITE" id="PS50109"/>
    </source>
</evidence>
<reference evidence="12" key="2">
    <citation type="submission" date="2012-03" db="EMBL/GenBank/DDBJ databases">
        <title>Complete genome sequence of Flavobacterium indicum GPTSA100-9T, isolated from warm spring water.</title>
        <authorList>
            <person name="Barbier P."/>
            <person name="Houel A."/>
            <person name="Loux V."/>
            <person name="Poulain J."/>
            <person name="Bernardet J.-F."/>
            <person name="Touchon M."/>
            <person name="Duchaud E."/>
        </authorList>
    </citation>
    <scope>NUCLEOTIDE SEQUENCE [LARGE SCALE GENOMIC DNA]</scope>
    <source>
        <strain evidence="12">DSM 17447 / CIP 109464 / GPTSA100-9</strain>
    </source>
</reference>
<dbReference type="EMBL" id="HE774682">
    <property type="protein sequence ID" value="CCG54152.1"/>
    <property type="molecule type" value="Genomic_DNA"/>
</dbReference>
<dbReference type="InterPro" id="IPR050482">
    <property type="entry name" value="Sensor_HK_TwoCompSys"/>
</dbReference>
<keyword evidence="9" id="KW-1133">Transmembrane helix</keyword>
<dbReference type="EC" id="2.7.13.3" evidence="2"/>
<dbReference type="Gene3D" id="3.30.565.10">
    <property type="entry name" value="Histidine kinase-like ATPase, C-terminal domain"/>
    <property type="match status" value="1"/>
</dbReference>
<reference evidence="11 12" key="1">
    <citation type="journal article" date="2012" name="J. Bacteriol.">
        <title>Complete Genome Sequence of Flavobacterium indicum GPSTA100-9T, Isolated from Warm Spring Water.</title>
        <authorList>
            <person name="Barbier P."/>
            <person name="Houel A."/>
            <person name="Loux V."/>
            <person name="Poulain J."/>
            <person name="Bernardet J.F."/>
            <person name="Touchon M."/>
            <person name="Duchaud E."/>
        </authorList>
    </citation>
    <scope>NUCLEOTIDE SEQUENCE [LARGE SCALE GENOMIC DNA]</scope>
    <source>
        <strain evidence="12">DSM 17447 / CIP 109464 / GPTSA100-9</strain>
    </source>
</reference>
<evidence type="ECO:0000256" key="1">
    <source>
        <dbReference type="ARBA" id="ARBA00000085"/>
    </source>
</evidence>
<dbReference type="InterPro" id="IPR011990">
    <property type="entry name" value="TPR-like_helical_dom_sf"/>
</dbReference>
<keyword evidence="3" id="KW-0597">Phosphoprotein</keyword>
<dbReference type="PROSITE" id="PS50109">
    <property type="entry name" value="HIS_KIN"/>
    <property type="match status" value="1"/>
</dbReference>
<evidence type="ECO:0000256" key="2">
    <source>
        <dbReference type="ARBA" id="ARBA00012438"/>
    </source>
</evidence>
<dbReference type="PANTHER" id="PTHR24421:SF10">
    <property type="entry name" value="NITRATE_NITRITE SENSOR PROTEIN NARQ"/>
    <property type="match status" value="1"/>
</dbReference>
<evidence type="ECO:0000256" key="4">
    <source>
        <dbReference type="ARBA" id="ARBA00022679"/>
    </source>
</evidence>
<dbReference type="PATRIC" id="fig|1094466.5.peg.2187"/>
<keyword evidence="8" id="KW-0902">Two-component regulatory system</keyword>
<dbReference type="GO" id="GO:0016020">
    <property type="term" value="C:membrane"/>
    <property type="evidence" value="ECO:0007669"/>
    <property type="project" value="InterPro"/>
</dbReference>
<dbReference type="InterPro" id="IPR036890">
    <property type="entry name" value="HATPase_C_sf"/>
</dbReference>
<evidence type="ECO:0000256" key="7">
    <source>
        <dbReference type="ARBA" id="ARBA00022840"/>
    </source>
</evidence>
<dbReference type="Pfam" id="PF07730">
    <property type="entry name" value="HisKA_3"/>
    <property type="match status" value="1"/>
</dbReference>
<dbReference type="HOGENOM" id="CLU_000445_106_0_10"/>
<dbReference type="STRING" id="1094466.KQS_11150"/>
<organism evidence="11 12">
    <name type="scientific">Flavobacterium indicum (strain DSM 17447 / CIP 109464 / GPTSA100-9)</name>
    <dbReference type="NCBI Taxonomy" id="1094466"/>
    <lineage>
        <taxon>Bacteria</taxon>
        <taxon>Pseudomonadati</taxon>
        <taxon>Bacteroidota</taxon>
        <taxon>Flavobacteriia</taxon>
        <taxon>Flavobacteriales</taxon>
        <taxon>Flavobacteriaceae</taxon>
        <taxon>Flavobacterium</taxon>
    </lineage>
</organism>
<dbReference type="eggNOG" id="COG4585">
    <property type="taxonomic scope" value="Bacteria"/>
</dbReference>
<dbReference type="Pfam" id="PF02518">
    <property type="entry name" value="HATPase_c"/>
    <property type="match status" value="1"/>
</dbReference>
<evidence type="ECO:0000256" key="3">
    <source>
        <dbReference type="ARBA" id="ARBA00022553"/>
    </source>
</evidence>
<dbReference type="PANTHER" id="PTHR24421">
    <property type="entry name" value="NITRATE/NITRITE SENSOR PROTEIN NARX-RELATED"/>
    <property type="match status" value="1"/>
</dbReference>
<dbReference type="Gene3D" id="1.25.40.10">
    <property type="entry name" value="Tetratricopeptide repeat domain"/>
    <property type="match status" value="1"/>
</dbReference>
<dbReference type="InterPro" id="IPR003594">
    <property type="entry name" value="HATPase_dom"/>
</dbReference>
<dbReference type="GO" id="GO:0046983">
    <property type="term" value="F:protein dimerization activity"/>
    <property type="evidence" value="ECO:0007669"/>
    <property type="project" value="InterPro"/>
</dbReference>
<dbReference type="GO" id="GO:0000155">
    <property type="term" value="F:phosphorelay sensor kinase activity"/>
    <property type="evidence" value="ECO:0007669"/>
    <property type="project" value="InterPro"/>
</dbReference>
<feature type="domain" description="Histidine kinase" evidence="10">
    <location>
        <begin position="480"/>
        <end position="668"/>
    </location>
</feature>
<dbReference type="Proteomes" id="UP000007599">
    <property type="component" value="Chromosome I"/>
</dbReference>
<proteinExistence type="predicted"/>
<dbReference type="Gene3D" id="1.20.5.1930">
    <property type="match status" value="1"/>
</dbReference>
<name>H8XPT6_FLAIG</name>
<sequence length="668" mass="79112">MNKLYFILGLVIFLFSCEKKESEYDFSKNNILEDYNYKKLSKTKKEKYLDSIFKNISTKNDSIKINLLFNIASEYYFLDLNKKYLKVSRDILKLAIQKKDSFSIGRAYYYIGDAYEFKKNDSAYFYYKESENIYRKTKDLGRLAKVYYNKAHLLYYESNFIESEKQVSKALVCLINSNNYELLYMCHALQFGNLLELEDYENAYSYYKKAKIYLDKQKQKNANYSNFENYSTLLANDLATWYVKQKKYNEAVYTLNKIVNENLRKKNPYLYAVLLNNHSTNKMKANILKDVEKEKHYSLKYFTDNNLEKNNVYVFSDLADYYLIKKDTAKAVNFLYQTQKLAYKYEIGQEILKSLNTLSKIDIKNKDYYKDKYLQTNDSISKKQRISKETFSRIEYETSKVENENKVLTKKNLFLLISSIGIGFILLSIIFYKQIKAQKREFILLEEKKKAEKEIYQLFQDQQIEMLRMREREQNRIAKELHDGVMNQIYGVRLNLGMLNGFDEEEIKEKRLYYIEMLQKIEGEIREISHDLHGENKFEEIDFKSILEELTHSQNNLSRTIFESEIDPTISWDAISSIIKINIYRIAQELFQNTLKYANAAKCTFKITQSENELLIEVKDDGVGFNSDEAKNGIGYKNIRERIGTINGTIKLNSEINKGTEVTIKVLI</sequence>
<evidence type="ECO:0000256" key="8">
    <source>
        <dbReference type="ARBA" id="ARBA00023012"/>
    </source>
</evidence>
<keyword evidence="5" id="KW-0547">Nucleotide-binding</keyword>
<evidence type="ECO:0000313" key="11">
    <source>
        <dbReference type="EMBL" id="CCG54152.1"/>
    </source>
</evidence>
<keyword evidence="12" id="KW-1185">Reference proteome</keyword>
<dbReference type="RefSeq" id="WP_014389270.1">
    <property type="nucleotide sequence ID" value="NC_017025.1"/>
</dbReference>
<dbReference type="AlphaFoldDB" id="H8XPT6"/>
<evidence type="ECO:0000256" key="9">
    <source>
        <dbReference type="SAM" id="Phobius"/>
    </source>
</evidence>
<dbReference type="KEGG" id="fin:KQS_11150"/>
<keyword evidence="6 11" id="KW-0418">Kinase</keyword>
<dbReference type="InterPro" id="IPR005467">
    <property type="entry name" value="His_kinase_dom"/>
</dbReference>
<dbReference type="SUPFAM" id="SSF55874">
    <property type="entry name" value="ATPase domain of HSP90 chaperone/DNA topoisomerase II/histidine kinase"/>
    <property type="match status" value="1"/>
</dbReference>
<dbReference type="GO" id="GO:0005524">
    <property type="term" value="F:ATP binding"/>
    <property type="evidence" value="ECO:0007669"/>
    <property type="project" value="UniProtKB-KW"/>
</dbReference>
<dbReference type="SUPFAM" id="SSF48452">
    <property type="entry name" value="TPR-like"/>
    <property type="match status" value="1"/>
</dbReference>
<evidence type="ECO:0000256" key="6">
    <source>
        <dbReference type="ARBA" id="ARBA00022777"/>
    </source>
</evidence>
<dbReference type="CDD" id="cd16917">
    <property type="entry name" value="HATPase_UhpB-NarQ-NarX-like"/>
    <property type="match status" value="1"/>
</dbReference>